<organism evidence="1 2">
    <name type="scientific">Phocaeicola vulgatus</name>
    <name type="common">Bacteroides vulgatus</name>
    <dbReference type="NCBI Taxonomy" id="821"/>
    <lineage>
        <taxon>Bacteria</taxon>
        <taxon>Pseudomonadati</taxon>
        <taxon>Bacteroidota</taxon>
        <taxon>Bacteroidia</taxon>
        <taxon>Bacteroidales</taxon>
        <taxon>Bacteroidaceae</taxon>
        <taxon>Phocaeicola</taxon>
    </lineage>
</organism>
<dbReference type="AlphaFoldDB" id="A0A6I1AVF6"/>
<name>A0A6I1AVF6_PHOVU</name>
<reference evidence="1 2" key="1">
    <citation type="journal article" date="2019" name="Nat. Med.">
        <title>A library of human gut bacterial isolates paired with longitudinal multiomics data enables mechanistic microbiome research.</title>
        <authorList>
            <person name="Poyet M."/>
            <person name="Groussin M."/>
            <person name="Gibbons S.M."/>
            <person name="Avila-Pacheco J."/>
            <person name="Jiang X."/>
            <person name="Kearney S.M."/>
            <person name="Perrotta A.R."/>
            <person name="Berdy B."/>
            <person name="Zhao S."/>
            <person name="Lieberman T.D."/>
            <person name="Swanson P.K."/>
            <person name="Smith M."/>
            <person name="Roesemann S."/>
            <person name="Alexander J.E."/>
            <person name="Rich S.A."/>
            <person name="Livny J."/>
            <person name="Vlamakis H."/>
            <person name="Clish C."/>
            <person name="Bullock K."/>
            <person name="Deik A."/>
            <person name="Scott J."/>
            <person name="Pierce K.A."/>
            <person name="Xavier R.J."/>
            <person name="Alm E.J."/>
        </authorList>
    </citation>
    <scope>NUCLEOTIDE SEQUENCE [LARGE SCALE GENOMIC DNA]</scope>
    <source>
        <strain evidence="1 2">BIOML-A98</strain>
    </source>
</reference>
<sequence>MNIQPLCSGVMFKVCDLERRQRMQRMGFPTTPGFRPVKEDISGIIEMQLLVPLVAELRRITGKSISYSRWGTDGYFRLLTGGRPFVLIYLPNPSTGRVFFRRLSPNGRPCSMSKPLYNTDQLRESLPGTTAE</sequence>
<gene>
    <name evidence="1" type="ORF">GAY12_09380</name>
</gene>
<dbReference type="EMBL" id="WDAL01000016">
    <property type="protein sequence ID" value="KAB6636089.1"/>
    <property type="molecule type" value="Genomic_DNA"/>
</dbReference>
<dbReference type="Proteomes" id="UP000462015">
    <property type="component" value="Unassembled WGS sequence"/>
</dbReference>
<evidence type="ECO:0000313" key="2">
    <source>
        <dbReference type="Proteomes" id="UP000462015"/>
    </source>
</evidence>
<comment type="caution">
    <text evidence="1">The sequence shown here is derived from an EMBL/GenBank/DDBJ whole genome shotgun (WGS) entry which is preliminary data.</text>
</comment>
<protein>
    <submittedName>
        <fullName evidence="1">Uncharacterized protein</fullName>
    </submittedName>
</protein>
<proteinExistence type="predicted"/>
<evidence type="ECO:0000313" key="1">
    <source>
        <dbReference type="EMBL" id="KAB6636089.1"/>
    </source>
</evidence>
<accession>A0A6I1AVF6</accession>